<keyword evidence="1" id="KW-0732">Signal</keyword>
<evidence type="ECO:0000313" key="2">
    <source>
        <dbReference type="EnsemblMetazoa" id="ENSAATROPP010549"/>
    </source>
</evidence>
<evidence type="ECO:0000256" key="1">
    <source>
        <dbReference type="SAM" id="SignalP"/>
    </source>
</evidence>
<feature type="signal peptide" evidence="1">
    <location>
        <begin position="1"/>
        <end position="29"/>
    </location>
</feature>
<protein>
    <submittedName>
        <fullName evidence="2">Uncharacterized protein</fullName>
    </submittedName>
</protein>
<accession>A0AAG5DI30</accession>
<dbReference type="EnsemblMetazoa" id="ENSAATROPT011657">
    <property type="protein sequence ID" value="ENSAATROPP010549"/>
    <property type="gene ID" value="ENSAATROPG009487"/>
</dbReference>
<feature type="chain" id="PRO_5042525077" evidence="1">
    <location>
        <begin position="30"/>
        <end position="633"/>
    </location>
</feature>
<dbReference type="Proteomes" id="UP000075880">
    <property type="component" value="Unassembled WGS sequence"/>
</dbReference>
<dbReference type="InterPro" id="IPR019651">
    <property type="entry name" value="Glutamate_DH_NAD-spec"/>
</dbReference>
<organism evidence="2 3">
    <name type="scientific">Anopheles atroparvus</name>
    <name type="common">European mosquito</name>
    <dbReference type="NCBI Taxonomy" id="41427"/>
    <lineage>
        <taxon>Eukaryota</taxon>
        <taxon>Metazoa</taxon>
        <taxon>Ecdysozoa</taxon>
        <taxon>Arthropoda</taxon>
        <taxon>Hexapoda</taxon>
        <taxon>Insecta</taxon>
        <taxon>Pterygota</taxon>
        <taxon>Neoptera</taxon>
        <taxon>Endopterygota</taxon>
        <taxon>Diptera</taxon>
        <taxon>Nematocera</taxon>
        <taxon>Culicoidea</taxon>
        <taxon>Culicidae</taxon>
        <taxon>Anophelinae</taxon>
        <taxon>Anopheles</taxon>
    </lineage>
</organism>
<evidence type="ECO:0000313" key="3">
    <source>
        <dbReference type="Proteomes" id="UP000075880"/>
    </source>
</evidence>
<dbReference type="AlphaFoldDB" id="A0AAG5DI30"/>
<keyword evidence="3" id="KW-1185">Reference proteome</keyword>
<proteinExistence type="predicted"/>
<reference evidence="2" key="1">
    <citation type="submission" date="2024-04" db="UniProtKB">
        <authorList>
            <consortium name="EnsemblMetazoa"/>
        </authorList>
    </citation>
    <scope>IDENTIFICATION</scope>
    <source>
        <strain evidence="2">EBRO</strain>
    </source>
</reference>
<sequence length="633" mass="70823">VQLLHDRIADGLELFLLVLELLLLRRLVAVEPSDGRVALVQDERLVCVRNLVLDARVLHRRLHVEAVRLERVLGGDLLALLLVLVAELLRLVHHPVDVLLAQPALVVGDGDAVLLVRGLLDRGHVHDAVRVDVERDLDLRDAARCRRDTAQLELAEQVVVLGHRSLALEHLDQHTRLVVRVGGERLRLLGWDGGVTLDQHRHDSAGGFNAQRERRHVQQQQVLHRLRRVALQDRSLNGGPLLAVEEVLQQLLHLGDASRSADQYYVVDAGLVHLGVTQRLRHRLHRVAEQVRVQLLEASARDRGIEVDALVQRVDLDAGLGRRGQRALCPLAGRAQPAQGTLVAGDVLLVLALELFDEVRHHAVVEILTAQVSVTGCRFHLEDTVLDREDRHVEGTTAQVKDQHVTLAGSLLIQTVGDGGSRRLVDDAQHVEPSDGTRVLGRLTLRIIEVRRHGDDRVSDAFAQVRLRRFLHLGQHHRGHLLREERLLLALVLDLQLRLATVTDHVERPVLHVALYGRIVKLAQGETKTLLTENRVIWVHGHLVLGRIANQSLAVGERHVRGRGAVALVVGNDVHFAMLEHADARVGRAQIDADCWCFCHFCEIEKPTYNFNLRNLYARNTRDTIFNCSTITG</sequence>
<name>A0AAG5DI30_ANOAO</name>
<dbReference type="Pfam" id="PF10712">
    <property type="entry name" value="NAD-GH"/>
    <property type="match status" value="1"/>
</dbReference>